<dbReference type="AlphaFoldDB" id="A0A2P2KZ83"/>
<name>A0A2P2KZ83_RHIMU</name>
<sequence length="39" mass="4668">MEHIKDLIKKPDSSYQKFSHQSHVHVSSKLSMQNKRQFL</sequence>
<protein>
    <submittedName>
        <fullName evidence="2">Uncharacterized protein</fullName>
    </submittedName>
</protein>
<dbReference type="EMBL" id="GGEC01030541">
    <property type="protein sequence ID" value="MBX11025.1"/>
    <property type="molecule type" value="Transcribed_RNA"/>
</dbReference>
<feature type="region of interest" description="Disordered" evidence="1">
    <location>
        <begin position="11"/>
        <end position="39"/>
    </location>
</feature>
<accession>A0A2P2KZ83</accession>
<evidence type="ECO:0000256" key="1">
    <source>
        <dbReference type="SAM" id="MobiDB-lite"/>
    </source>
</evidence>
<reference evidence="2" key="1">
    <citation type="submission" date="2018-02" db="EMBL/GenBank/DDBJ databases">
        <title>Rhizophora mucronata_Transcriptome.</title>
        <authorList>
            <person name="Meera S.P."/>
            <person name="Sreeshan A."/>
            <person name="Augustine A."/>
        </authorList>
    </citation>
    <scope>NUCLEOTIDE SEQUENCE</scope>
    <source>
        <tissue evidence="2">Leaf</tissue>
    </source>
</reference>
<feature type="compositionally biased region" description="Polar residues" evidence="1">
    <location>
        <begin position="13"/>
        <end position="39"/>
    </location>
</feature>
<organism evidence="2">
    <name type="scientific">Rhizophora mucronata</name>
    <name type="common">Asiatic mangrove</name>
    <dbReference type="NCBI Taxonomy" id="61149"/>
    <lineage>
        <taxon>Eukaryota</taxon>
        <taxon>Viridiplantae</taxon>
        <taxon>Streptophyta</taxon>
        <taxon>Embryophyta</taxon>
        <taxon>Tracheophyta</taxon>
        <taxon>Spermatophyta</taxon>
        <taxon>Magnoliopsida</taxon>
        <taxon>eudicotyledons</taxon>
        <taxon>Gunneridae</taxon>
        <taxon>Pentapetalae</taxon>
        <taxon>rosids</taxon>
        <taxon>fabids</taxon>
        <taxon>Malpighiales</taxon>
        <taxon>Rhizophoraceae</taxon>
        <taxon>Rhizophora</taxon>
    </lineage>
</organism>
<evidence type="ECO:0000313" key="2">
    <source>
        <dbReference type="EMBL" id="MBX11025.1"/>
    </source>
</evidence>
<proteinExistence type="predicted"/>